<feature type="chain" id="PRO_5011991671" evidence="2">
    <location>
        <begin position="20"/>
        <end position="199"/>
    </location>
</feature>
<accession>A0A238FF47</accession>
<name>A0A238FF47_9BASI</name>
<evidence type="ECO:0000256" key="1">
    <source>
        <dbReference type="SAM" id="MobiDB-lite"/>
    </source>
</evidence>
<feature type="compositionally biased region" description="Polar residues" evidence="1">
    <location>
        <begin position="189"/>
        <end position="199"/>
    </location>
</feature>
<dbReference type="AlphaFoldDB" id="A0A238FF47"/>
<organism evidence="3 4">
    <name type="scientific">Microbotryum intermedium</name>
    <dbReference type="NCBI Taxonomy" id="269621"/>
    <lineage>
        <taxon>Eukaryota</taxon>
        <taxon>Fungi</taxon>
        <taxon>Dikarya</taxon>
        <taxon>Basidiomycota</taxon>
        <taxon>Pucciniomycotina</taxon>
        <taxon>Microbotryomycetes</taxon>
        <taxon>Microbotryales</taxon>
        <taxon>Microbotryaceae</taxon>
        <taxon>Microbotryum</taxon>
    </lineage>
</organism>
<dbReference type="Proteomes" id="UP000198372">
    <property type="component" value="Unassembled WGS sequence"/>
</dbReference>
<feature type="signal peptide" evidence="2">
    <location>
        <begin position="1"/>
        <end position="19"/>
    </location>
</feature>
<dbReference type="OrthoDB" id="10448522at2759"/>
<evidence type="ECO:0000256" key="2">
    <source>
        <dbReference type="SAM" id="SignalP"/>
    </source>
</evidence>
<gene>
    <name evidence="3" type="ORF">BQ2448_3385</name>
</gene>
<protein>
    <submittedName>
        <fullName evidence="3">BQ2448_3385 protein</fullName>
    </submittedName>
</protein>
<dbReference type="EMBL" id="FMSP01000006">
    <property type="protein sequence ID" value="SCV70623.1"/>
    <property type="molecule type" value="Genomic_DNA"/>
</dbReference>
<reference evidence="4" key="1">
    <citation type="submission" date="2016-09" db="EMBL/GenBank/DDBJ databases">
        <authorList>
            <person name="Jeantristanb JTB J.-T."/>
            <person name="Ricardo R."/>
        </authorList>
    </citation>
    <scope>NUCLEOTIDE SEQUENCE [LARGE SCALE GENOMIC DNA]</scope>
</reference>
<evidence type="ECO:0000313" key="3">
    <source>
        <dbReference type="EMBL" id="SCV70623.1"/>
    </source>
</evidence>
<proteinExistence type="predicted"/>
<sequence>MRITSLLAFTLAISEGVLAFKYWQGEGQIVPNVTYLFKLKNPNHAPANLTIYDACQHLYYICDNFVKPLSRKEKDGVHYAHHALYSSHSLPSSGLLIVTAGSCRSDFQELPYFYAGCGYRFSPTPGVPTTFDKNEIPIDATYAALHAMRDYQIYPRGDEALRGIDITAHPTSHSDHGHRPVYNMKQHGSRSQQGHSPST</sequence>
<keyword evidence="4" id="KW-1185">Reference proteome</keyword>
<keyword evidence="2" id="KW-0732">Signal</keyword>
<feature type="region of interest" description="Disordered" evidence="1">
    <location>
        <begin position="168"/>
        <end position="199"/>
    </location>
</feature>
<evidence type="ECO:0000313" key="4">
    <source>
        <dbReference type="Proteomes" id="UP000198372"/>
    </source>
</evidence>